<dbReference type="Proteomes" id="UP001056374">
    <property type="component" value="Chromosome"/>
</dbReference>
<evidence type="ECO:0000256" key="1">
    <source>
        <dbReference type="SAM" id="MobiDB-lite"/>
    </source>
</evidence>
<evidence type="ECO:0000256" key="2">
    <source>
        <dbReference type="SAM" id="SignalP"/>
    </source>
</evidence>
<dbReference type="EMBL" id="CP099468">
    <property type="protein sequence ID" value="USQ86875.1"/>
    <property type="molecule type" value="Genomic_DNA"/>
</dbReference>
<feature type="compositionally biased region" description="Basic and acidic residues" evidence="1">
    <location>
        <begin position="30"/>
        <end position="51"/>
    </location>
</feature>
<keyword evidence="2" id="KW-0732">Signal</keyword>
<organism evidence="3 4">
    <name type="scientific">Streptomyces phaeoluteigriseus</name>
    <dbReference type="NCBI Taxonomy" id="114686"/>
    <lineage>
        <taxon>Bacteria</taxon>
        <taxon>Bacillati</taxon>
        <taxon>Actinomycetota</taxon>
        <taxon>Actinomycetes</taxon>
        <taxon>Kitasatosporales</taxon>
        <taxon>Streptomycetaceae</taxon>
        <taxon>Streptomyces</taxon>
        <taxon>Streptomyces aurantiacus group</taxon>
    </lineage>
</organism>
<sequence>MRSARMILATAAASAALGLAAPGAYAAGGDWEHEDSSYSKEQDNGSKHDAPRGGMHTGGGALTSVTADDGGTARDPKHDPETYKKDSEHGKDSSWTKDGEEKEKESWSGEEKPRGGVHTGGGALTSVTADDWGTARDPKHDPETYKKDEREKDPSWTKETEQKAKESWSGEEKPRGGVHTGGGALDAPTATAGGIAVLAVAATGLYAARRKKSANGLA</sequence>
<gene>
    <name evidence="3" type="ORF">NFX46_26110</name>
</gene>
<feature type="signal peptide" evidence="2">
    <location>
        <begin position="1"/>
        <end position="26"/>
    </location>
</feature>
<feature type="compositionally biased region" description="Basic and acidic residues" evidence="1">
    <location>
        <begin position="133"/>
        <end position="175"/>
    </location>
</feature>
<name>A0ABY4ZD60_9ACTN</name>
<evidence type="ECO:0000313" key="4">
    <source>
        <dbReference type="Proteomes" id="UP001056374"/>
    </source>
</evidence>
<feature type="chain" id="PRO_5045896841" description="Gram-positive cocci surface proteins LPxTG domain-containing protein" evidence="2">
    <location>
        <begin position="27"/>
        <end position="218"/>
    </location>
</feature>
<feature type="compositionally biased region" description="Basic and acidic residues" evidence="1">
    <location>
        <begin position="71"/>
        <end position="114"/>
    </location>
</feature>
<keyword evidence="4" id="KW-1185">Reference proteome</keyword>
<dbReference type="RefSeq" id="WP_252552617.1">
    <property type="nucleotide sequence ID" value="NZ_CP099468.1"/>
</dbReference>
<accession>A0ABY4ZD60</accession>
<protein>
    <recommendedName>
        <fullName evidence="5">Gram-positive cocci surface proteins LPxTG domain-containing protein</fullName>
    </recommendedName>
</protein>
<reference evidence="3" key="1">
    <citation type="submission" date="2022-06" db="EMBL/GenBank/DDBJ databases">
        <title>Complete genome sequence of soil microorganisms Streptomyces sp. Qhu-M197 isolated from Alpine meadows habitats on the Tibetan Plateau.</title>
        <authorList>
            <person name="Zhang B."/>
            <person name="Xiang X."/>
            <person name="Fan J."/>
        </authorList>
    </citation>
    <scope>NUCLEOTIDE SEQUENCE</scope>
    <source>
        <strain evidence="3">Qhu-M197</strain>
    </source>
</reference>
<proteinExistence type="predicted"/>
<evidence type="ECO:0008006" key="5">
    <source>
        <dbReference type="Google" id="ProtNLM"/>
    </source>
</evidence>
<evidence type="ECO:0000313" key="3">
    <source>
        <dbReference type="EMBL" id="USQ86875.1"/>
    </source>
</evidence>
<feature type="region of interest" description="Disordered" evidence="1">
    <location>
        <begin position="25"/>
        <end position="186"/>
    </location>
</feature>